<reference evidence="2" key="2">
    <citation type="submission" date="2025-08" db="UniProtKB">
        <authorList>
            <consortium name="RefSeq"/>
        </authorList>
    </citation>
    <scope>IDENTIFICATION</scope>
    <source>
        <tissue evidence="2">Leaf</tissue>
    </source>
</reference>
<reference evidence="1" key="1">
    <citation type="journal article" date="2013" name="Genome Biol.">
        <title>Reference genomes and transcriptomes of Nicotiana sylvestris and Nicotiana tomentosiformis.</title>
        <authorList>
            <person name="Sierro N."/>
            <person name="Battey J.N."/>
            <person name="Ouadi S."/>
            <person name="Bovet L."/>
            <person name="Goepfert S."/>
            <person name="Bakaher N."/>
            <person name="Peitsch M.C."/>
            <person name="Ivanov N.V."/>
        </authorList>
    </citation>
    <scope>NUCLEOTIDE SEQUENCE [LARGE SCALE GENOMIC DNA]</scope>
</reference>
<dbReference type="RefSeq" id="XP_009797597.1">
    <property type="nucleotide sequence ID" value="XM_009799295.1"/>
</dbReference>
<dbReference type="STRING" id="4096.A0A1U7Y052"/>
<evidence type="ECO:0000313" key="1">
    <source>
        <dbReference type="Proteomes" id="UP000189701"/>
    </source>
</evidence>
<protein>
    <submittedName>
        <fullName evidence="2">DNA polymerase I A, chloroplastic/mitochondrial-like</fullName>
    </submittedName>
</protein>
<dbReference type="Proteomes" id="UP000189701">
    <property type="component" value="Unplaced"/>
</dbReference>
<name>A0A1U7Y052_NICSY</name>
<dbReference type="eggNOG" id="KOG0950">
    <property type="taxonomic scope" value="Eukaryota"/>
</dbReference>
<evidence type="ECO:0000313" key="2">
    <source>
        <dbReference type="RefSeq" id="XP_009797597.1"/>
    </source>
</evidence>
<organism evidence="1 2">
    <name type="scientific">Nicotiana sylvestris</name>
    <name type="common">Wood tobacco</name>
    <name type="synonym">South American tobacco</name>
    <dbReference type="NCBI Taxonomy" id="4096"/>
    <lineage>
        <taxon>Eukaryota</taxon>
        <taxon>Viridiplantae</taxon>
        <taxon>Streptophyta</taxon>
        <taxon>Embryophyta</taxon>
        <taxon>Tracheophyta</taxon>
        <taxon>Spermatophyta</taxon>
        <taxon>Magnoliopsida</taxon>
        <taxon>eudicotyledons</taxon>
        <taxon>Gunneridae</taxon>
        <taxon>Pentapetalae</taxon>
        <taxon>asterids</taxon>
        <taxon>lamiids</taxon>
        <taxon>Solanales</taxon>
        <taxon>Solanaceae</taxon>
        <taxon>Nicotianoideae</taxon>
        <taxon>Nicotianeae</taxon>
        <taxon>Nicotiana</taxon>
    </lineage>
</organism>
<gene>
    <name evidence="2" type="primary">LOC104244005</name>
</gene>
<dbReference type="AlphaFoldDB" id="A0A1U7Y052"/>
<accession>A0A1U7Y052</accession>
<keyword evidence="1" id="KW-1185">Reference proteome</keyword>
<sequence length="102" mass="11929">MIHELYIKIKIYTLAWFENQLALEKDRYKIHLAFIATQENSLIVSDSMLDASRAGGDFHLRTATNMYPHIHEAVEKAQVLLEWHLQPTEEKPSCLICWTFVL</sequence>
<proteinExistence type="predicted"/>